<reference evidence="3" key="1">
    <citation type="journal article" date="2019" name="Int. J. Syst. Evol. Microbiol.">
        <title>The Global Catalogue of Microorganisms (GCM) 10K type strain sequencing project: providing services to taxonomists for standard genome sequencing and annotation.</title>
        <authorList>
            <consortium name="The Broad Institute Genomics Platform"/>
            <consortium name="The Broad Institute Genome Sequencing Center for Infectious Disease"/>
            <person name="Wu L."/>
            <person name="Ma J."/>
        </authorList>
    </citation>
    <scope>NUCLEOTIDE SEQUENCE [LARGE SCALE GENOMIC DNA]</scope>
    <source>
        <strain evidence="3">KCTC 42875</strain>
    </source>
</reference>
<name>A0ABV7RLI6_9GAMM</name>
<feature type="region of interest" description="Disordered" evidence="1">
    <location>
        <begin position="259"/>
        <end position="287"/>
    </location>
</feature>
<dbReference type="RefSeq" id="WP_386756701.1">
    <property type="nucleotide sequence ID" value="NZ_JBHRXK010000001.1"/>
</dbReference>
<feature type="compositionally biased region" description="Polar residues" evidence="1">
    <location>
        <begin position="277"/>
        <end position="287"/>
    </location>
</feature>
<keyword evidence="3" id="KW-1185">Reference proteome</keyword>
<comment type="caution">
    <text evidence="2">The sequence shown here is derived from an EMBL/GenBank/DDBJ whole genome shotgun (WGS) entry which is preliminary data.</text>
</comment>
<organism evidence="2 3">
    <name type="scientific">Lysobacter cavernae</name>
    <dbReference type="NCBI Taxonomy" id="1685901"/>
    <lineage>
        <taxon>Bacteria</taxon>
        <taxon>Pseudomonadati</taxon>
        <taxon>Pseudomonadota</taxon>
        <taxon>Gammaproteobacteria</taxon>
        <taxon>Lysobacterales</taxon>
        <taxon>Lysobacteraceae</taxon>
        <taxon>Lysobacter</taxon>
    </lineage>
</organism>
<protein>
    <submittedName>
        <fullName evidence="2">GPO family capsid scaffolding protein</fullName>
    </submittedName>
</protein>
<evidence type="ECO:0000313" key="3">
    <source>
        <dbReference type="Proteomes" id="UP001595740"/>
    </source>
</evidence>
<dbReference type="EMBL" id="JBHRXK010000001">
    <property type="protein sequence ID" value="MFC3549466.1"/>
    <property type="molecule type" value="Genomic_DNA"/>
</dbReference>
<sequence length="287" mass="31369">MSAKTKKFRSKWFRVAVEGSTSDGRKIERTWLSQIAQTYNPLKYGARIFVEHIRGLNPEWGFRCMGDVLAVKTDTVQIDGKDHLALFAQIQPTDEMVAMNKAGQKIYSSIEVDPDFAGKGEAYLVGLGVTDSPASLGTEMLAFASQNPDASPLKARKQSPQNLFSVALESDIEFEEIEDKPGVIDALFSRLDALLKPKPEETAPPSTPAASDFSKIGEAVTAVAEHVRQQDQRFTAAERENTELKAQLQKLSTDFAALKSQLEGTASHGQVPRPPATGNNKAELTDC</sequence>
<evidence type="ECO:0000256" key="1">
    <source>
        <dbReference type="SAM" id="MobiDB-lite"/>
    </source>
</evidence>
<accession>A0ABV7RLI6</accession>
<dbReference type="InterPro" id="IPR009228">
    <property type="entry name" value="Capsid_scaffold_GpO"/>
</dbReference>
<evidence type="ECO:0000313" key="2">
    <source>
        <dbReference type="EMBL" id="MFC3549466.1"/>
    </source>
</evidence>
<gene>
    <name evidence="2" type="ORF">ACFOLC_00380</name>
</gene>
<dbReference type="Pfam" id="PF05929">
    <property type="entry name" value="Phage_GPO"/>
    <property type="match status" value="1"/>
</dbReference>
<proteinExistence type="predicted"/>
<dbReference type="Proteomes" id="UP001595740">
    <property type="component" value="Unassembled WGS sequence"/>
</dbReference>